<dbReference type="CDD" id="cd00190">
    <property type="entry name" value="Tryp_SPc"/>
    <property type="match status" value="1"/>
</dbReference>
<dbReference type="InterPro" id="IPR001254">
    <property type="entry name" value="Trypsin_dom"/>
</dbReference>
<dbReference type="InterPro" id="IPR009003">
    <property type="entry name" value="Peptidase_S1_PA"/>
</dbReference>
<dbReference type="Gene3D" id="2.40.10.10">
    <property type="entry name" value="Trypsin-like serine proteases"/>
    <property type="match status" value="1"/>
</dbReference>
<evidence type="ECO:0000256" key="1">
    <source>
        <dbReference type="ARBA" id="ARBA00023157"/>
    </source>
</evidence>
<dbReference type="InterPro" id="IPR043504">
    <property type="entry name" value="Peptidase_S1_PA_chymotrypsin"/>
</dbReference>
<evidence type="ECO:0000259" key="4">
    <source>
        <dbReference type="PROSITE" id="PS50240"/>
    </source>
</evidence>
<dbReference type="SMART" id="SM00020">
    <property type="entry name" value="Tryp_SPc"/>
    <property type="match status" value="1"/>
</dbReference>
<dbReference type="Proteomes" id="UP001642520">
    <property type="component" value="Unassembled WGS sequence"/>
</dbReference>
<comment type="caution">
    <text evidence="5">The sequence shown here is derived from an EMBL/GenBank/DDBJ whole genome shotgun (WGS) entry which is preliminary data.</text>
</comment>
<evidence type="ECO:0000256" key="3">
    <source>
        <dbReference type="SAM" id="SignalP"/>
    </source>
</evidence>
<feature type="signal peptide" evidence="3">
    <location>
        <begin position="1"/>
        <end position="26"/>
    </location>
</feature>
<name>A0ABP1NGK5_XYLVO</name>
<reference evidence="5 6" key="1">
    <citation type="submission" date="2024-08" db="EMBL/GenBank/DDBJ databases">
        <authorList>
            <person name="Will J Nash"/>
            <person name="Angela Man"/>
            <person name="Seanna McTaggart"/>
            <person name="Kendall Baker"/>
            <person name="Tom Barker"/>
            <person name="Leah Catchpole"/>
            <person name="Alex Durrant"/>
            <person name="Karim Gharbi"/>
            <person name="Naomi Irish"/>
            <person name="Gemy Kaithakottil"/>
            <person name="Debby Ku"/>
            <person name="Aaliyah Providence"/>
            <person name="Felix Shaw"/>
            <person name="David Swarbreck"/>
            <person name="Chris Watkins"/>
            <person name="Ann M. McCartney"/>
            <person name="Giulio Formenti"/>
            <person name="Alice Mouton"/>
            <person name="Noel Vella"/>
            <person name="Bjorn M von Reumont"/>
            <person name="Adriana Vella"/>
            <person name="Wilfried Haerty"/>
        </authorList>
    </citation>
    <scope>NUCLEOTIDE SEQUENCE [LARGE SCALE GENOMIC DNA]</scope>
</reference>
<dbReference type="Pfam" id="PF00089">
    <property type="entry name" value="Trypsin"/>
    <property type="match status" value="1"/>
</dbReference>
<dbReference type="PROSITE" id="PS50240">
    <property type="entry name" value="TRYPSIN_DOM"/>
    <property type="match status" value="1"/>
</dbReference>
<evidence type="ECO:0000313" key="5">
    <source>
        <dbReference type="EMBL" id="CAL7940151.1"/>
    </source>
</evidence>
<gene>
    <name evidence="5" type="ORF">XYLVIOL_LOCUS4341</name>
</gene>
<accession>A0ABP1NGK5</accession>
<proteinExistence type="inferred from homology"/>
<comment type="similarity">
    <text evidence="2">Belongs to the peptidase S1 family. CLIP subfamily.</text>
</comment>
<dbReference type="InterPro" id="IPR051487">
    <property type="entry name" value="Ser/Thr_Proteases_Immune/Dev"/>
</dbReference>
<feature type="domain" description="Peptidase S1" evidence="4">
    <location>
        <begin position="71"/>
        <end position="306"/>
    </location>
</feature>
<evidence type="ECO:0000313" key="6">
    <source>
        <dbReference type="Proteomes" id="UP001642520"/>
    </source>
</evidence>
<dbReference type="EMBL" id="CAXAJV020001290">
    <property type="protein sequence ID" value="CAL7940151.1"/>
    <property type="molecule type" value="Genomic_DNA"/>
</dbReference>
<keyword evidence="1" id="KW-1015">Disulfide bond</keyword>
<sequence length="313" mass="34443">MKLLNFVRYLVVCSLLLVLATKSTRCDEVVRSDNEHDSRETRGVLDVLFGRFKTCGNCFCGRPNRSSGTRFLGGEYTSAHEFPWLANIHVRSQLLLSGVLINDRYVLSSASQLVGSTVPEIKVSLGEYDRCNLDVSSIIFSVESLILHPEYNSESHAHNLALVKLSQPIKFDRRILPICLPNPGSTYLGQVGTLVGWTLSKPEDKNSNQTCRPRKLGLPILGYNECIRSGINLMNFHNDSGCAGVLGGSSIVCQNDVGSSVQYRSYAGVYDLIGITSDINECGSSPAVSIFTRVGPHLNWILQQTKDACYCSK</sequence>
<keyword evidence="3" id="KW-0732">Signal</keyword>
<protein>
    <recommendedName>
        <fullName evidence="4">Peptidase S1 domain-containing protein</fullName>
    </recommendedName>
</protein>
<organism evidence="5 6">
    <name type="scientific">Xylocopa violacea</name>
    <name type="common">Violet carpenter bee</name>
    <name type="synonym">Apis violacea</name>
    <dbReference type="NCBI Taxonomy" id="135666"/>
    <lineage>
        <taxon>Eukaryota</taxon>
        <taxon>Metazoa</taxon>
        <taxon>Ecdysozoa</taxon>
        <taxon>Arthropoda</taxon>
        <taxon>Hexapoda</taxon>
        <taxon>Insecta</taxon>
        <taxon>Pterygota</taxon>
        <taxon>Neoptera</taxon>
        <taxon>Endopterygota</taxon>
        <taxon>Hymenoptera</taxon>
        <taxon>Apocrita</taxon>
        <taxon>Aculeata</taxon>
        <taxon>Apoidea</taxon>
        <taxon>Anthophila</taxon>
        <taxon>Apidae</taxon>
        <taxon>Xylocopa</taxon>
        <taxon>Xylocopa</taxon>
    </lineage>
</organism>
<evidence type="ECO:0000256" key="2">
    <source>
        <dbReference type="ARBA" id="ARBA00024195"/>
    </source>
</evidence>
<dbReference type="SUPFAM" id="SSF50494">
    <property type="entry name" value="Trypsin-like serine proteases"/>
    <property type="match status" value="1"/>
</dbReference>
<keyword evidence="6" id="KW-1185">Reference proteome</keyword>
<feature type="chain" id="PRO_5045473096" description="Peptidase S1 domain-containing protein" evidence="3">
    <location>
        <begin position="27"/>
        <end position="313"/>
    </location>
</feature>
<dbReference type="PANTHER" id="PTHR24256">
    <property type="entry name" value="TRYPTASE-RELATED"/>
    <property type="match status" value="1"/>
</dbReference>